<dbReference type="Pfam" id="PF03235">
    <property type="entry name" value="GmrSD_N"/>
    <property type="match status" value="1"/>
</dbReference>
<evidence type="ECO:0000259" key="2">
    <source>
        <dbReference type="Pfam" id="PF03235"/>
    </source>
</evidence>
<dbReference type="PANTHER" id="PTHR37292">
    <property type="entry name" value="VNG6097C"/>
    <property type="match status" value="1"/>
</dbReference>
<evidence type="ECO:0000313" key="3">
    <source>
        <dbReference type="EMBL" id="KXZ64843.1"/>
    </source>
</evidence>
<gene>
    <name evidence="3" type="ORF">AVENLUH5627_02955</name>
</gene>
<dbReference type="EMBL" id="JRUE01000223">
    <property type="protein sequence ID" value="KXZ64843.1"/>
    <property type="molecule type" value="Genomic_DNA"/>
</dbReference>
<keyword evidence="1" id="KW-0175">Coiled coil</keyword>
<dbReference type="PANTHER" id="PTHR37292:SF2">
    <property type="entry name" value="DUF262 DOMAIN-CONTAINING PROTEIN"/>
    <property type="match status" value="1"/>
</dbReference>
<reference evidence="3 4" key="1">
    <citation type="journal article" date="2016" name="Sci. Rep.">
        <title>Genomic and phenotypic characterization of the species Acinetobacter venetianus.</title>
        <authorList>
            <person name="Fondi M."/>
            <person name="Maida I."/>
            <person name="Perrin E."/>
            <person name="Orlandini V."/>
            <person name="La Torre L."/>
            <person name="Bosi E."/>
            <person name="Negroni A."/>
            <person name="Zanaroli G."/>
            <person name="Fava F."/>
            <person name="Decorosi F."/>
            <person name="Giovannetti L."/>
            <person name="Viti C."/>
            <person name="Vaneechoutte M."/>
            <person name="Dijkshoorn L."/>
            <person name="Fani R."/>
        </authorList>
    </citation>
    <scope>NUCLEOTIDE SEQUENCE [LARGE SCALE GENOMIC DNA]</scope>
    <source>
        <strain evidence="3 4">LUH5627</strain>
    </source>
</reference>
<comment type="caution">
    <text evidence="3">The sequence shown here is derived from an EMBL/GenBank/DDBJ whole genome shotgun (WGS) entry which is preliminary data.</text>
</comment>
<name>A0A150HKL6_9GAMM</name>
<dbReference type="Proteomes" id="UP000075680">
    <property type="component" value="Unassembled WGS sequence"/>
</dbReference>
<feature type="coiled-coil region" evidence="1">
    <location>
        <begin position="209"/>
        <end position="236"/>
    </location>
</feature>
<accession>A0A150HKL6</accession>
<dbReference type="PATRIC" id="fig|52133.18.peg.3026"/>
<evidence type="ECO:0000313" key="4">
    <source>
        <dbReference type="Proteomes" id="UP000075680"/>
    </source>
</evidence>
<dbReference type="InterPro" id="IPR004919">
    <property type="entry name" value="GmrSD_N"/>
</dbReference>
<evidence type="ECO:0000256" key="1">
    <source>
        <dbReference type="SAM" id="Coils"/>
    </source>
</evidence>
<protein>
    <recommendedName>
        <fullName evidence="2">GmrSD restriction endonucleases N-terminal domain-containing protein</fullName>
    </recommendedName>
</protein>
<dbReference type="AlphaFoldDB" id="A0A150HKL6"/>
<proteinExistence type="predicted"/>
<dbReference type="RefSeq" id="WP_061519540.1">
    <property type="nucleotide sequence ID" value="NZ_JRUE01000223.1"/>
</dbReference>
<organism evidence="3 4">
    <name type="scientific">Acinetobacter venetianus</name>
    <dbReference type="NCBI Taxonomy" id="52133"/>
    <lineage>
        <taxon>Bacteria</taxon>
        <taxon>Pseudomonadati</taxon>
        <taxon>Pseudomonadota</taxon>
        <taxon>Gammaproteobacteria</taxon>
        <taxon>Moraxellales</taxon>
        <taxon>Moraxellaceae</taxon>
        <taxon>Acinetobacter</taxon>
    </lineage>
</organism>
<sequence length="636" mass="73139">MMKTQSSKALNKELAQWYQEILSGQIKLPRFQRYEAWDKGRIISFLNTVINNLPIGVALILDVAGTEKFVSRFISTAEPQSSGATVNQHLLDGQQRLTAFWRAMHNNYKHEKYFIYFPEFDKYESNKGESIEVYCESRWLNKNGLTMPLWADNPRESFKRGLVPVELLRPTDMAKEVESWIQEATEYLAPPNIPTDIKSLDHVEALELISNFQTKSESFNKTKEKLKDQINHLREIVRHYNLPYLALPSDTPKEVALQVFINMNTNSKPLSLYDIIVAEIESVTGKSLHDHEAELQLKAPKAIRYGNLRHLILATSALLQDKVPNNRGMIEMDKSQILALWPSLTRGVDKMTDLLDRLGVIDEARLPTNAILAVVSALYKLIQDDEIDKIAIKEKVLKAYIWRSFFTNRYENSAASRAYADFKEIKILLTVLDKEADFKDLVNIPIFNEKEYPLADLDVLKVAGWPKNVGIQARGTLTISNYFGAHDFADNHNVSYQNVCNREYHHLFPDALLKEAGIKSFEAMNCALITWKTNRSLGRQDPLVYIQERTKLTAIENVSMRFKSHLIPFDLLKNATYEGLSGETLKQVLMNDYEQFKNERAKLFKIAIKYLCNGDDPSLDSIWNEYSLLDERSDRI</sequence>
<feature type="domain" description="GmrSD restriction endonucleases N-terminal" evidence="2">
    <location>
        <begin position="16"/>
        <end position="280"/>
    </location>
</feature>